<evidence type="ECO:0000259" key="7">
    <source>
        <dbReference type="Pfam" id="PF13839"/>
    </source>
</evidence>
<evidence type="ECO:0000256" key="1">
    <source>
        <dbReference type="ARBA" id="ARBA00004167"/>
    </source>
</evidence>
<evidence type="ECO:0000313" key="10">
    <source>
        <dbReference type="Proteomes" id="UP001153555"/>
    </source>
</evidence>
<evidence type="ECO:0000313" key="9">
    <source>
        <dbReference type="EMBL" id="CAA0836259.1"/>
    </source>
</evidence>
<dbReference type="GO" id="GO:0016413">
    <property type="term" value="F:O-acetyltransferase activity"/>
    <property type="evidence" value="ECO:0007669"/>
    <property type="project" value="InterPro"/>
</dbReference>
<evidence type="ECO:0000256" key="3">
    <source>
        <dbReference type="ARBA" id="ARBA00022692"/>
    </source>
</evidence>
<comment type="caution">
    <text evidence="9">The sequence shown here is derived from an EMBL/GenBank/DDBJ whole genome shotgun (WGS) entry which is preliminary data.</text>
</comment>
<feature type="domain" description="Trichome birefringence-like N-terminal" evidence="8">
    <location>
        <begin position="65"/>
        <end position="118"/>
    </location>
</feature>
<dbReference type="PANTHER" id="PTHR32285:SF239">
    <property type="entry name" value="PROTEIN TRICHOME BIREFRINGENCE-LIKE 34"/>
    <property type="match status" value="1"/>
</dbReference>
<evidence type="ECO:0000256" key="6">
    <source>
        <dbReference type="ARBA" id="ARBA00023136"/>
    </source>
</evidence>
<sequence>MKNEKLAAKTWKSKLKSPQLVSLALLTLIAVSLHLTRNNSVDPHVLIQNEDPIENPRVENGPVKGCDLFSGTWVYDNLSYPLYKEGKCSFMEDDFACEKFGRKDLKYQNWRWKPHGCDIPRFNGTALLEKIRGKRLVYVGDSLNRNLWKSMLCLVDSYLPATAKRSIILSGNMFYFRSIEYNASIEFYWSPLLVESNCDDIVKHRVWPRVVRIKSIEGHGRNWNDADILVFDSFMWWTGPRDITLLWGSFGSPEAIKKTVNKKLLPYEIALRTWSNWVEMHVDRDKTKLFFVGPTAYREGSTMWGAHHTCFNLNEPTFDEAYWRSLMSPEMDRIIESTLKELENRGVRVQYLNITQLSSYRGDAHPSTHRTFWGVASNEQLKNMSKYADCVHWCLPGVPDVWNEILYDYIMKF</sequence>
<keyword evidence="3" id="KW-0812">Transmembrane</keyword>
<evidence type="ECO:0000256" key="5">
    <source>
        <dbReference type="ARBA" id="ARBA00022989"/>
    </source>
</evidence>
<dbReference type="Pfam" id="PF13839">
    <property type="entry name" value="PC-Esterase"/>
    <property type="match status" value="1"/>
</dbReference>
<dbReference type="GO" id="GO:0016020">
    <property type="term" value="C:membrane"/>
    <property type="evidence" value="ECO:0007669"/>
    <property type="project" value="UniProtKB-SubCell"/>
</dbReference>
<dbReference type="PANTHER" id="PTHR32285">
    <property type="entry name" value="PROTEIN TRICHOME BIREFRINGENCE-LIKE 9-RELATED"/>
    <property type="match status" value="1"/>
</dbReference>
<name>A0A9N7RMK5_STRHE</name>
<dbReference type="Pfam" id="PF14416">
    <property type="entry name" value="PMR5N"/>
    <property type="match status" value="1"/>
</dbReference>
<comment type="similarity">
    <text evidence="2">Belongs to the PC-esterase family. TBL subfamily.</text>
</comment>
<dbReference type="GO" id="GO:0005794">
    <property type="term" value="C:Golgi apparatus"/>
    <property type="evidence" value="ECO:0007669"/>
    <property type="project" value="TreeGrafter"/>
</dbReference>
<evidence type="ECO:0000259" key="8">
    <source>
        <dbReference type="Pfam" id="PF14416"/>
    </source>
</evidence>
<dbReference type="Proteomes" id="UP001153555">
    <property type="component" value="Unassembled WGS sequence"/>
</dbReference>
<organism evidence="9 10">
    <name type="scientific">Striga hermonthica</name>
    <name type="common">Purple witchweed</name>
    <name type="synonym">Buchnera hermonthica</name>
    <dbReference type="NCBI Taxonomy" id="68872"/>
    <lineage>
        <taxon>Eukaryota</taxon>
        <taxon>Viridiplantae</taxon>
        <taxon>Streptophyta</taxon>
        <taxon>Embryophyta</taxon>
        <taxon>Tracheophyta</taxon>
        <taxon>Spermatophyta</taxon>
        <taxon>Magnoliopsida</taxon>
        <taxon>eudicotyledons</taxon>
        <taxon>Gunneridae</taxon>
        <taxon>Pentapetalae</taxon>
        <taxon>asterids</taxon>
        <taxon>lamiids</taxon>
        <taxon>Lamiales</taxon>
        <taxon>Orobanchaceae</taxon>
        <taxon>Buchnereae</taxon>
        <taxon>Striga</taxon>
    </lineage>
</organism>
<proteinExistence type="inferred from homology"/>
<reference evidence="9" key="1">
    <citation type="submission" date="2019-12" db="EMBL/GenBank/DDBJ databases">
        <authorList>
            <person name="Scholes J."/>
        </authorList>
    </citation>
    <scope>NUCLEOTIDE SEQUENCE</scope>
</reference>
<keyword evidence="10" id="KW-1185">Reference proteome</keyword>
<accession>A0A9N7RMK5</accession>
<keyword evidence="6" id="KW-0472">Membrane</keyword>
<comment type="subcellular location">
    <subcellularLocation>
        <location evidence="1">Membrane</location>
        <topology evidence="1">Single-pass membrane protein</topology>
    </subcellularLocation>
</comment>
<dbReference type="InterPro" id="IPR026057">
    <property type="entry name" value="TBL_C"/>
</dbReference>
<dbReference type="AlphaFoldDB" id="A0A9N7RMK5"/>
<evidence type="ECO:0000256" key="2">
    <source>
        <dbReference type="ARBA" id="ARBA00007727"/>
    </source>
</evidence>
<keyword evidence="5" id="KW-1133">Transmembrane helix</keyword>
<dbReference type="OrthoDB" id="2016263at2759"/>
<gene>
    <name evidence="9" type="ORF">SHERM_03367</name>
</gene>
<dbReference type="InterPro" id="IPR025846">
    <property type="entry name" value="TBL_N"/>
</dbReference>
<protein>
    <submittedName>
        <fullName evidence="9">Protein trichome birefringence-like 34</fullName>
    </submittedName>
</protein>
<keyword evidence="4" id="KW-0735">Signal-anchor</keyword>
<evidence type="ECO:0000256" key="4">
    <source>
        <dbReference type="ARBA" id="ARBA00022968"/>
    </source>
</evidence>
<dbReference type="EMBL" id="CACSLK010030184">
    <property type="protein sequence ID" value="CAA0836259.1"/>
    <property type="molecule type" value="Genomic_DNA"/>
</dbReference>
<feature type="domain" description="Trichome birefringence-like C-terminal" evidence="7">
    <location>
        <begin position="119"/>
        <end position="408"/>
    </location>
</feature>
<dbReference type="InterPro" id="IPR029962">
    <property type="entry name" value="TBL"/>
</dbReference>